<feature type="region of interest" description="Disordered" evidence="2">
    <location>
        <begin position="649"/>
        <end position="681"/>
    </location>
</feature>
<dbReference type="Pfam" id="PF21034">
    <property type="entry name" value="BCAS3_WD40"/>
    <property type="match status" value="1"/>
</dbReference>
<dbReference type="GO" id="GO:0000407">
    <property type="term" value="C:phagophore assembly site"/>
    <property type="evidence" value="ECO:0007669"/>
    <property type="project" value="UniProtKB-SubCell"/>
</dbReference>
<evidence type="ECO:0000313" key="5">
    <source>
        <dbReference type="EMBL" id="OWF44319.1"/>
    </source>
</evidence>
<feature type="compositionally biased region" description="Polar residues" evidence="2">
    <location>
        <begin position="893"/>
        <end position="904"/>
    </location>
</feature>
<dbReference type="GO" id="GO:0006914">
    <property type="term" value="P:autophagy"/>
    <property type="evidence" value="ECO:0007669"/>
    <property type="project" value="InterPro"/>
</dbReference>
<dbReference type="InterPro" id="IPR048382">
    <property type="entry name" value="BCAS3_WD40"/>
</dbReference>
<dbReference type="InterPro" id="IPR045142">
    <property type="entry name" value="BCAS3-like"/>
</dbReference>
<evidence type="ECO:0000259" key="4">
    <source>
        <dbReference type="Pfam" id="PF21034"/>
    </source>
</evidence>
<feature type="domain" description="BCAS3 WD40" evidence="4">
    <location>
        <begin position="54"/>
        <end position="520"/>
    </location>
</feature>
<dbReference type="InterPro" id="IPR022175">
    <property type="entry name" value="BCAS3_dom"/>
</dbReference>
<dbReference type="STRING" id="6573.A0A210Q6K2"/>
<feature type="region of interest" description="Disordered" evidence="2">
    <location>
        <begin position="846"/>
        <end position="904"/>
    </location>
</feature>
<dbReference type="SUPFAM" id="SSF50978">
    <property type="entry name" value="WD40 repeat-like"/>
    <property type="match status" value="1"/>
</dbReference>
<organism evidence="5 6">
    <name type="scientific">Mizuhopecten yessoensis</name>
    <name type="common">Japanese scallop</name>
    <name type="synonym">Patinopecten yessoensis</name>
    <dbReference type="NCBI Taxonomy" id="6573"/>
    <lineage>
        <taxon>Eukaryota</taxon>
        <taxon>Metazoa</taxon>
        <taxon>Spiralia</taxon>
        <taxon>Lophotrochozoa</taxon>
        <taxon>Mollusca</taxon>
        <taxon>Bivalvia</taxon>
        <taxon>Autobranchia</taxon>
        <taxon>Pteriomorphia</taxon>
        <taxon>Pectinida</taxon>
        <taxon>Pectinoidea</taxon>
        <taxon>Pectinidae</taxon>
        <taxon>Mizuhopecten</taxon>
    </lineage>
</organism>
<sequence>MAADSPKRSSKYYQNVVRPQPFSDKTVMESVVDFISDVVPQAYSGHQKQFEDKEKIQWVRFESSDVNDICNNPDLTVGENKGIPLLLILGYSNGVQIWNVVPSGEALEVLSLRQGPIKVARVLPTPAPVRGDTDLFHTHRPLMAVCDTSSAGQPYCSVKIVSLKTGDEVHSLKFPSIPVLNIECNKRVLVVTFQEKICIFDACTFKQRFWVTSCFPCPGPDHNPIALGIRWLAYADKRLVPMHQSCGGMSGDGAQSYAATVISAAKGAFKGLTMFGEAMVNSVTGCKPQPVKKLEHSCQDVNGFHPGIVSIIDLQTISTEHFCVGEENEGDGLIAHFHAHANEPVAKMAFDSSGTLLLTACKLGHNFHVFRVMAHPCSSSLGAVHHLYTLHRGETTAKVVDISFSQDSRWITICTHRGTTHVFPITPYGGAVSKRTHCSSRVVNRASRFHKSAGLDEMQQATGRSSPVLSASPSSSSGHFESYPSLMRQIVMSNNTGNPRLPPYPHPTTLYALSQIKQPLLLTNSVAGAKNQSPSHSPLGADSVLSVCSHFSTPRLWVGGSTSVTVDRREGKRATDSLFVMCQTGTLVEYVLEPRPKVVVDKGSEETPLELLATGYIQWNLQRPKTAEEIRPPLVSNNPLMQATEAVTTQQPTTLPDVYTGDLDPVTRADSKDSLSSDHGTKDMELQEQWLSQVEIITHVGPHRRLWMGPQFSFKTYQNVHNTTVLSSNSSALLSQSPEANVSAMDIVSNEVDLESLKIQPARSSPVAMPTARPAYRRLSGSDSTPPPGKGPYSTALLIEAGSFELSPNLCDVYSSWAESTVAKQPRGSEEEEDRIKETLAEAMLESPVKGGGPSSISNDVFVGSNDNLSTSSGSSTGMPLPRGAEHVLDNVFPSTNGSLDSSS</sequence>
<evidence type="ECO:0000256" key="1">
    <source>
        <dbReference type="ARBA" id="ARBA00004329"/>
    </source>
</evidence>
<evidence type="ECO:0000259" key="3">
    <source>
        <dbReference type="Pfam" id="PF12490"/>
    </source>
</evidence>
<name>A0A210Q6K2_MIZYE</name>
<reference evidence="5 6" key="1">
    <citation type="journal article" date="2017" name="Nat. Ecol. Evol.">
        <title>Scallop genome provides insights into evolution of bilaterian karyotype and development.</title>
        <authorList>
            <person name="Wang S."/>
            <person name="Zhang J."/>
            <person name="Jiao W."/>
            <person name="Li J."/>
            <person name="Xun X."/>
            <person name="Sun Y."/>
            <person name="Guo X."/>
            <person name="Huan P."/>
            <person name="Dong B."/>
            <person name="Zhang L."/>
            <person name="Hu X."/>
            <person name="Sun X."/>
            <person name="Wang J."/>
            <person name="Zhao C."/>
            <person name="Wang Y."/>
            <person name="Wang D."/>
            <person name="Huang X."/>
            <person name="Wang R."/>
            <person name="Lv J."/>
            <person name="Li Y."/>
            <person name="Zhang Z."/>
            <person name="Liu B."/>
            <person name="Lu W."/>
            <person name="Hui Y."/>
            <person name="Liang J."/>
            <person name="Zhou Z."/>
            <person name="Hou R."/>
            <person name="Li X."/>
            <person name="Liu Y."/>
            <person name="Li H."/>
            <person name="Ning X."/>
            <person name="Lin Y."/>
            <person name="Zhao L."/>
            <person name="Xing Q."/>
            <person name="Dou J."/>
            <person name="Li Y."/>
            <person name="Mao J."/>
            <person name="Guo H."/>
            <person name="Dou H."/>
            <person name="Li T."/>
            <person name="Mu C."/>
            <person name="Jiang W."/>
            <person name="Fu Q."/>
            <person name="Fu X."/>
            <person name="Miao Y."/>
            <person name="Liu J."/>
            <person name="Yu Q."/>
            <person name="Li R."/>
            <person name="Liao H."/>
            <person name="Li X."/>
            <person name="Kong Y."/>
            <person name="Jiang Z."/>
            <person name="Chourrout D."/>
            <person name="Li R."/>
            <person name="Bao Z."/>
        </authorList>
    </citation>
    <scope>NUCLEOTIDE SEQUENCE [LARGE SCALE GENOMIC DNA]</scope>
    <source>
        <strain evidence="5 6">PY_sf001</strain>
    </source>
</reference>
<feature type="compositionally biased region" description="Basic and acidic residues" evidence="2">
    <location>
        <begin position="665"/>
        <end position="681"/>
    </location>
</feature>
<accession>A0A210Q6K2</accession>
<keyword evidence="6" id="KW-1185">Reference proteome</keyword>
<dbReference type="PANTHER" id="PTHR13268:SF0">
    <property type="entry name" value="BCAS3 MICROTUBULE ASSOCIATED CELL MIGRATION FACTOR"/>
    <property type="match status" value="1"/>
</dbReference>
<dbReference type="PANTHER" id="PTHR13268">
    <property type="entry name" value="BREAST CARCINOMA AMPLIFIED SEQUENCE 3"/>
    <property type="match status" value="1"/>
</dbReference>
<feature type="compositionally biased region" description="Low complexity" evidence="2">
    <location>
        <begin position="465"/>
        <end position="480"/>
    </location>
</feature>
<comment type="subcellular location">
    <subcellularLocation>
        <location evidence="1">Preautophagosomal structure</location>
    </subcellularLocation>
</comment>
<protein>
    <submittedName>
        <fullName evidence="5">Breast carcinoma-amplified sequence 3-like</fullName>
    </submittedName>
</protein>
<dbReference type="InterPro" id="IPR015943">
    <property type="entry name" value="WD40/YVTN_repeat-like_dom_sf"/>
</dbReference>
<evidence type="ECO:0000256" key="2">
    <source>
        <dbReference type="SAM" id="MobiDB-lite"/>
    </source>
</evidence>
<dbReference type="AlphaFoldDB" id="A0A210Q6K2"/>
<dbReference type="Proteomes" id="UP000242188">
    <property type="component" value="Unassembled WGS sequence"/>
</dbReference>
<feature type="compositionally biased region" description="Polar residues" evidence="2">
    <location>
        <begin position="855"/>
        <end position="869"/>
    </location>
</feature>
<dbReference type="Pfam" id="PF12490">
    <property type="entry name" value="BCAS3"/>
    <property type="match status" value="1"/>
</dbReference>
<evidence type="ECO:0000313" key="6">
    <source>
        <dbReference type="Proteomes" id="UP000242188"/>
    </source>
</evidence>
<proteinExistence type="predicted"/>
<dbReference type="InterPro" id="IPR036322">
    <property type="entry name" value="WD40_repeat_dom_sf"/>
</dbReference>
<feature type="domain" description="BCAS3" evidence="3">
    <location>
        <begin position="604"/>
        <end position="726"/>
    </location>
</feature>
<gene>
    <name evidence="5" type="ORF">KP79_PYT15851</name>
</gene>
<dbReference type="EMBL" id="NEDP02004827">
    <property type="protein sequence ID" value="OWF44319.1"/>
    <property type="molecule type" value="Genomic_DNA"/>
</dbReference>
<dbReference type="GO" id="GO:0042594">
    <property type="term" value="P:response to starvation"/>
    <property type="evidence" value="ECO:0007669"/>
    <property type="project" value="TreeGrafter"/>
</dbReference>
<dbReference type="OrthoDB" id="25778at2759"/>
<comment type="caution">
    <text evidence="5">The sequence shown here is derived from an EMBL/GenBank/DDBJ whole genome shotgun (WGS) entry which is preliminary data.</text>
</comment>
<feature type="region of interest" description="Disordered" evidence="2">
    <location>
        <begin position="453"/>
        <end position="480"/>
    </location>
</feature>
<dbReference type="Gene3D" id="2.130.10.10">
    <property type="entry name" value="YVTN repeat-like/Quinoprotein amine dehydrogenase"/>
    <property type="match status" value="1"/>
</dbReference>